<reference evidence="1 2" key="1">
    <citation type="submission" date="2018-08" db="EMBL/GenBank/DDBJ databases">
        <title>Meiothermus cateniformans JCM 15151 genome sequencing project.</title>
        <authorList>
            <person name="Da Costa M.S."/>
            <person name="Albuquerque L."/>
            <person name="Raposo P."/>
            <person name="Froufe H.J.C."/>
            <person name="Barroso C.S."/>
            <person name="Egas C."/>
        </authorList>
    </citation>
    <scope>NUCLEOTIDE SEQUENCE [LARGE SCALE GENOMIC DNA]</scope>
    <source>
        <strain evidence="1 2">JCM 15151</strain>
    </source>
</reference>
<dbReference type="EMBL" id="QWKX01000098">
    <property type="protein sequence ID" value="RIH74701.1"/>
    <property type="molecule type" value="Genomic_DNA"/>
</dbReference>
<proteinExistence type="predicted"/>
<evidence type="ECO:0008006" key="3">
    <source>
        <dbReference type="Google" id="ProtNLM"/>
    </source>
</evidence>
<dbReference type="KEGG" id="mtai:Mtai_v1c27400"/>
<evidence type="ECO:0000313" key="1">
    <source>
        <dbReference type="EMBL" id="RIH74701.1"/>
    </source>
</evidence>
<accession>A0A399DWR2</accession>
<protein>
    <recommendedName>
        <fullName evidence="3">IS256 family transposase</fullName>
    </recommendedName>
</protein>
<organism evidence="1 2">
    <name type="scientific">Meiothermus taiwanensis</name>
    <dbReference type="NCBI Taxonomy" id="172827"/>
    <lineage>
        <taxon>Bacteria</taxon>
        <taxon>Thermotogati</taxon>
        <taxon>Deinococcota</taxon>
        <taxon>Deinococci</taxon>
        <taxon>Thermales</taxon>
        <taxon>Thermaceae</taxon>
        <taxon>Meiothermus</taxon>
    </lineage>
</organism>
<sequence length="46" mass="5301">MDQDTLQMMLKEAVTTTVTEVLQTLLDLDRKAFLRQHGGRKNGHYP</sequence>
<name>A0A399DWR2_9DEIN</name>
<comment type="caution">
    <text evidence="1">The sequence shown here is derived from an EMBL/GenBank/DDBJ whole genome shotgun (WGS) entry which is preliminary data.</text>
</comment>
<dbReference type="AlphaFoldDB" id="A0A399DWR2"/>
<gene>
    <name evidence="1" type="ORF">Mcate_02591</name>
</gene>
<evidence type="ECO:0000313" key="2">
    <source>
        <dbReference type="Proteomes" id="UP000266089"/>
    </source>
</evidence>
<dbReference type="Proteomes" id="UP000266089">
    <property type="component" value="Unassembled WGS sequence"/>
</dbReference>